<dbReference type="HOGENOM" id="CLU_554358_0_0_1"/>
<keyword evidence="2" id="KW-1185">Reference proteome</keyword>
<dbReference type="RefSeq" id="XP_013322369.1">
    <property type="nucleotide sequence ID" value="XM_013466915.1"/>
</dbReference>
<proteinExistence type="predicted"/>
<sequence>MSAQSALMDGGGKTVEKEQVKEIAVNVHGWCLDEPFPNHEPFELITARATKTSVNMKGLLAKHTDEVLRGEFFRVVDSDFEFSEQERAEPEGDAYRRYRVIGYMFPLLPDNITGRCPPWQKQAGAKGTQKPAAENLLEWKNFDDQPQSPPVIVVSPVFDEPPSVVQYFGLVKPKDGVCETVIVTSAEVFFRYEYRDGSTSKKGRDKAWPAKVARACGTSGLPLLLSRDQTLRLRPKKFGGSSGKLTVRPELSLMNELRVDVAALRISPEEHIRNRIVKTLQRLESDLEFAPLMTNAGLHGFIQATEFDEESAQNAVEDARGLWGPIEGMDTRTLQKLRSCLVAADPDHFDYRDLYALFAQGCFEIKQAEANGEEIDEKELGCRVLGIAHRCTPPTLESPSAILAENEKELVVFVEALLARLQDMLKGWDVYGNTMADACGSQVTDDGDPLAIWARYGDARDTDSARVAMQEIGRALARATHRGMTEGIIEPLRVCVGLLESVLKEVRKAAAAKDDE</sequence>
<dbReference type="GeneID" id="25323775"/>
<protein>
    <submittedName>
        <fullName evidence="1">Uncharacterized protein</fullName>
    </submittedName>
</protein>
<organism evidence="1 2">
    <name type="scientific">Exophiala xenobiotica</name>
    <dbReference type="NCBI Taxonomy" id="348802"/>
    <lineage>
        <taxon>Eukaryota</taxon>
        <taxon>Fungi</taxon>
        <taxon>Dikarya</taxon>
        <taxon>Ascomycota</taxon>
        <taxon>Pezizomycotina</taxon>
        <taxon>Eurotiomycetes</taxon>
        <taxon>Chaetothyriomycetidae</taxon>
        <taxon>Chaetothyriales</taxon>
        <taxon>Herpotrichiellaceae</taxon>
        <taxon>Exophiala</taxon>
    </lineage>
</organism>
<dbReference type="EMBL" id="KN847317">
    <property type="protein sequence ID" value="KIW61785.1"/>
    <property type="molecule type" value="Genomic_DNA"/>
</dbReference>
<evidence type="ECO:0000313" key="2">
    <source>
        <dbReference type="Proteomes" id="UP000054342"/>
    </source>
</evidence>
<accession>A0A0D2F465</accession>
<dbReference type="OrthoDB" id="10661319at2759"/>
<name>A0A0D2F465_9EURO</name>
<reference evidence="1 2" key="1">
    <citation type="submission" date="2015-01" db="EMBL/GenBank/DDBJ databases">
        <title>The Genome Sequence of Exophiala xenobiotica CBS118157.</title>
        <authorList>
            <consortium name="The Broad Institute Genomics Platform"/>
            <person name="Cuomo C."/>
            <person name="de Hoog S."/>
            <person name="Gorbushina A."/>
            <person name="Stielow B."/>
            <person name="Teixiera M."/>
            <person name="Abouelleil A."/>
            <person name="Chapman S.B."/>
            <person name="Priest M."/>
            <person name="Young S.K."/>
            <person name="Wortman J."/>
            <person name="Nusbaum C."/>
            <person name="Birren B."/>
        </authorList>
    </citation>
    <scope>NUCLEOTIDE SEQUENCE [LARGE SCALE GENOMIC DNA]</scope>
    <source>
        <strain evidence="1 2">CBS 118157</strain>
    </source>
</reference>
<dbReference type="Proteomes" id="UP000054342">
    <property type="component" value="Unassembled WGS sequence"/>
</dbReference>
<evidence type="ECO:0000313" key="1">
    <source>
        <dbReference type="EMBL" id="KIW61785.1"/>
    </source>
</evidence>
<gene>
    <name evidence="1" type="ORF">PV05_01867</name>
</gene>
<dbReference type="AlphaFoldDB" id="A0A0D2F465"/>